<dbReference type="AlphaFoldDB" id="A0A8B6FMQ6"/>
<evidence type="ECO:0000313" key="3">
    <source>
        <dbReference type="EMBL" id="VDI51686.1"/>
    </source>
</evidence>
<evidence type="ECO:0000256" key="1">
    <source>
        <dbReference type="SAM" id="Phobius"/>
    </source>
</evidence>
<dbReference type="PANTHER" id="PTHR32026:SF10">
    <property type="entry name" value="METHYLTRANSFERASE-LIKE PROTEIN 24-RELATED"/>
    <property type="match status" value="1"/>
</dbReference>
<feature type="domain" description="Methyltransferase" evidence="2">
    <location>
        <begin position="107"/>
        <end position="305"/>
    </location>
</feature>
<organism evidence="3 4">
    <name type="scientific">Mytilus galloprovincialis</name>
    <name type="common">Mediterranean mussel</name>
    <dbReference type="NCBI Taxonomy" id="29158"/>
    <lineage>
        <taxon>Eukaryota</taxon>
        <taxon>Metazoa</taxon>
        <taxon>Spiralia</taxon>
        <taxon>Lophotrochozoa</taxon>
        <taxon>Mollusca</taxon>
        <taxon>Bivalvia</taxon>
        <taxon>Autobranchia</taxon>
        <taxon>Pteriomorphia</taxon>
        <taxon>Mytilida</taxon>
        <taxon>Mytiloidea</taxon>
        <taxon>Mytilidae</taxon>
        <taxon>Mytilinae</taxon>
        <taxon>Mytilus</taxon>
    </lineage>
</organism>
<dbReference type="PANTHER" id="PTHR32026">
    <property type="entry name" value="METHYLTRANSFERASE-LIKE PROTEIN 24"/>
    <property type="match status" value="1"/>
</dbReference>
<dbReference type="InterPro" id="IPR029063">
    <property type="entry name" value="SAM-dependent_MTases_sf"/>
</dbReference>
<dbReference type="OrthoDB" id="10006218at2759"/>
<dbReference type="SUPFAM" id="SSF53335">
    <property type="entry name" value="S-adenosyl-L-methionine-dependent methyltransferases"/>
    <property type="match status" value="1"/>
</dbReference>
<name>A0A8B6FMQ6_MYTGA</name>
<dbReference type="Pfam" id="PF13383">
    <property type="entry name" value="Methyltransf_22"/>
    <property type="match status" value="1"/>
</dbReference>
<keyword evidence="1" id="KW-1133">Transmembrane helix</keyword>
<sequence length="356" mass="42082">MNNVGLVWTYSYQHWIKYVVVVTILMTCLYVTLYQTGYINRTNIPTTFFIPEPKPINKTEPLPNKQTQLKYVAPTATLVPVVPVVESDWNETFPVYDDVPKNIYKTNWWMSAAFLEWDLKHRGIDYQCQDIKKVGNWWICIDEKYVIKKPCLVYSFGIANDFSFDDDMAEHGCEVHSFDPSMKRNDFTRPSSVRFHALGLSSYTDDKFLPRKDIYVHDNDTWTIMTLNLIKTALGHKERDIDVLKIDVEGHEWAVIENLFEDEIFSHVKQFMLEYHLFPDWPSKSDYSKLLRTYKKLHDIGYHKFVTAMHPCTHIPEQFNIQADVAYVNTKYITSRKKRRPLLKLKKRKRLNVGKF</sequence>
<reference evidence="3" key="1">
    <citation type="submission" date="2018-11" db="EMBL/GenBank/DDBJ databases">
        <authorList>
            <person name="Alioto T."/>
            <person name="Alioto T."/>
        </authorList>
    </citation>
    <scope>NUCLEOTIDE SEQUENCE</scope>
</reference>
<keyword evidence="1" id="KW-0812">Transmembrane</keyword>
<dbReference type="InterPro" id="IPR025714">
    <property type="entry name" value="Methyltranfer_dom"/>
</dbReference>
<dbReference type="EMBL" id="UYJE01007083">
    <property type="protein sequence ID" value="VDI51686.1"/>
    <property type="molecule type" value="Genomic_DNA"/>
</dbReference>
<keyword evidence="4" id="KW-1185">Reference proteome</keyword>
<dbReference type="Proteomes" id="UP000596742">
    <property type="component" value="Unassembled WGS sequence"/>
</dbReference>
<keyword evidence="1" id="KW-0472">Membrane</keyword>
<dbReference type="InterPro" id="IPR026913">
    <property type="entry name" value="METTL24"/>
</dbReference>
<proteinExistence type="predicted"/>
<protein>
    <recommendedName>
        <fullName evidence="2">Methyltransferase domain-containing protein</fullName>
    </recommendedName>
</protein>
<evidence type="ECO:0000259" key="2">
    <source>
        <dbReference type="Pfam" id="PF13383"/>
    </source>
</evidence>
<evidence type="ECO:0000313" key="4">
    <source>
        <dbReference type="Proteomes" id="UP000596742"/>
    </source>
</evidence>
<comment type="caution">
    <text evidence="3">The sequence shown here is derived from an EMBL/GenBank/DDBJ whole genome shotgun (WGS) entry which is preliminary data.</text>
</comment>
<gene>
    <name evidence="3" type="ORF">MGAL_10B078020</name>
</gene>
<accession>A0A8B6FMQ6</accession>
<feature type="transmembrane region" description="Helical" evidence="1">
    <location>
        <begin position="15"/>
        <end position="33"/>
    </location>
</feature>